<name>A0A7S1PPG1_ALECA</name>
<feature type="chain" id="PRO_5031293559" evidence="2">
    <location>
        <begin position="20"/>
        <end position="212"/>
    </location>
</feature>
<feature type="region of interest" description="Disordered" evidence="1">
    <location>
        <begin position="189"/>
        <end position="212"/>
    </location>
</feature>
<reference evidence="3" key="1">
    <citation type="submission" date="2021-01" db="EMBL/GenBank/DDBJ databases">
        <authorList>
            <person name="Corre E."/>
            <person name="Pelletier E."/>
            <person name="Niang G."/>
            <person name="Scheremetjew M."/>
            <person name="Finn R."/>
            <person name="Kale V."/>
            <person name="Holt S."/>
            <person name="Cochrane G."/>
            <person name="Meng A."/>
            <person name="Brown T."/>
            <person name="Cohen L."/>
        </authorList>
    </citation>
    <scope>NUCLEOTIDE SEQUENCE</scope>
    <source>
        <strain evidence="3">OF101</strain>
    </source>
</reference>
<protein>
    <submittedName>
        <fullName evidence="3">Uncharacterized protein</fullName>
    </submittedName>
</protein>
<evidence type="ECO:0000256" key="2">
    <source>
        <dbReference type="SAM" id="SignalP"/>
    </source>
</evidence>
<evidence type="ECO:0000313" key="3">
    <source>
        <dbReference type="EMBL" id="CAD9096032.1"/>
    </source>
</evidence>
<evidence type="ECO:0000256" key="1">
    <source>
        <dbReference type="SAM" id="MobiDB-lite"/>
    </source>
</evidence>
<keyword evidence="2" id="KW-0732">Signal</keyword>
<gene>
    <name evidence="3" type="ORF">ACAT0790_LOCUS5085</name>
</gene>
<sequence>MPAPVCLTLCALLLTGASAGRGRSTAPSFSDEAAEVGNMMEAVRQRTEGGTPSATRKLAAPAAAATAERFPDLDSELLGRADEIGRQLEQSEAAAGSAHSAKRAALAAETSEPSKNRAARFFAVHGMSEVGRLLGDELSPTEAAKALRTAAGMEQALEGAAGPKASLVRRAAAAAPAAPAAADIDDWLAEDSKSEKQRWGAVDSLRRHARPM</sequence>
<dbReference type="EMBL" id="HBGE01008422">
    <property type="protein sequence ID" value="CAD9096032.1"/>
    <property type="molecule type" value="Transcribed_RNA"/>
</dbReference>
<proteinExistence type="predicted"/>
<accession>A0A7S1PPG1</accession>
<organism evidence="3">
    <name type="scientific">Alexandrium catenella</name>
    <name type="common">Red tide dinoflagellate</name>
    <name type="synonym">Gonyaulax catenella</name>
    <dbReference type="NCBI Taxonomy" id="2925"/>
    <lineage>
        <taxon>Eukaryota</taxon>
        <taxon>Sar</taxon>
        <taxon>Alveolata</taxon>
        <taxon>Dinophyceae</taxon>
        <taxon>Gonyaulacales</taxon>
        <taxon>Pyrocystaceae</taxon>
        <taxon>Alexandrium</taxon>
    </lineage>
</organism>
<dbReference type="AlphaFoldDB" id="A0A7S1PPG1"/>
<feature type="signal peptide" evidence="2">
    <location>
        <begin position="1"/>
        <end position="19"/>
    </location>
</feature>